<keyword evidence="16" id="KW-0594">Phospholipid biosynthesis</keyword>
<evidence type="ECO:0000256" key="10">
    <source>
        <dbReference type="ARBA" id="ARBA00022695"/>
    </source>
</evidence>
<evidence type="ECO:0000256" key="7">
    <source>
        <dbReference type="ARBA" id="ARBA00018337"/>
    </source>
</evidence>
<evidence type="ECO:0000256" key="8">
    <source>
        <dbReference type="ARBA" id="ARBA00022516"/>
    </source>
</evidence>
<protein>
    <recommendedName>
        <fullName evidence="7">Phosphatidate cytidylyltransferase, mitochondrial</fullName>
        <ecNumber evidence="6">2.7.7.41</ecNumber>
    </recommendedName>
    <alternativeName>
        <fullName evidence="18">CDP-diacylglycerol synthase</fullName>
    </alternativeName>
</protein>
<keyword evidence="10 19" id="KW-0548">Nucleotidyltransferase</keyword>
<dbReference type="GO" id="GO:0005743">
    <property type="term" value="C:mitochondrial inner membrane"/>
    <property type="evidence" value="ECO:0007669"/>
    <property type="project" value="UniProtKB-SubCell"/>
</dbReference>
<name>A0A0W0EB63_CANGB</name>
<evidence type="ECO:0000256" key="15">
    <source>
        <dbReference type="ARBA" id="ARBA00023136"/>
    </source>
</evidence>
<keyword evidence="17" id="KW-1208">Phospholipid metabolism</keyword>
<dbReference type="Proteomes" id="UP000054886">
    <property type="component" value="Unassembled WGS sequence"/>
</dbReference>
<evidence type="ECO:0000256" key="13">
    <source>
        <dbReference type="ARBA" id="ARBA00023098"/>
    </source>
</evidence>
<evidence type="ECO:0000256" key="1">
    <source>
        <dbReference type="ARBA" id="ARBA00001946"/>
    </source>
</evidence>
<organism evidence="19 20">
    <name type="scientific">Candida glabrata</name>
    <name type="common">Yeast</name>
    <name type="synonym">Torulopsis glabrata</name>
    <dbReference type="NCBI Taxonomy" id="5478"/>
    <lineage>
        <taxon>Eukaryota</taxon>
        <taxon>Fungi</taxon>
        <taxon>Dikarya</taxon>
        <taxon>Ascomycota</taxon>
        <taxon>Saccharomycotina</taxon>
        <taxon>Saccharomycetes</taxon>
        <taxon>Saccharomycetales</taxon>
        <taxon>Saccharomycetaceae</taxon>
        <taxon>Nakaseomyces</taxon>
    </lineage>
</organism>
<comment type="caution">
    <text evidence="19">The sequence shown here is derived from an EMBL/GenBank/DDBJ whole genome shotgun (WGS) entry which is preliminary data.</text>
</comment>
<dbReference type="InterPro" id="IPR015222">
    <property type="entry name" value="Tam41"/>
</dbReference>
<evidence type="ECO:0000256" key="14">
    <source>
        <dbReference type="ARBA" id="ARBA00023128"/>
    </source>
</evidence>
<evidence type="ECO:0000256" key="3">
    <source>
        <dbReference type="ARBA" id="ARBA00005119"/>
    </source>
</evidence>
<evidence type="ECO:0000256" key="5">
    <source>
        <dbReference type="ARBA" id="ARBA00005458"/>
    </source>
</evidence>
<evidence type="ECO:0000256" key="17">
    <source>
        <dbReference type="ARBA" id="ARBA00023264"/>
    </source>
</evidence>
<evidence type="ECO:0000256" key="9">
    <source>
        <dbReference type="ARBA" id="ARBA00022679"/>
    </source>
</evidence>
<dbReference type="PANTHER" id="PTHR13619">
    <property type="entry name" value="PHOSPHATIDATE CYTIDYLYLTRANSFERASE, MITOCHONDRIAL"/>
    <property type="match status" value="1"/>
</dbReference>
<dbReference type="EC" id="2.7.7.41" evidence="6"/>
<reference evidence="19 20" key="1">
    <citation type="submission" date="2015-10" db="EMBL/GenBank/DDBJ databases">
        <title>Draft genomes sequences of Candida glabrata isolates 1A, 1B, 2A, 2B, 3A and 3B.</title>
        <authorList>
            <person name="Haavelsrud O.E."/>
            <person name="Gaustad P."/>
        </authorList>
    </citation>
    <scope>NUCLEOTIDE SEQUENCE [LARGE SCALE GENOMIC DNA]</scope>
    <source>
        <strain evidence="19">910700640</strain>
    </source>
</reference>
<dbReference type="GO" id="GO:0004605">
    <property type="term" value="F:phosphatidate cytidylyltransferase activity"/>
    <property type="evidence" value="ECO:0007669"/>
    <property type="project" value="UniProtKB-EC"/>
</dbReference>
<comment type="cofactor">
    <cofactor evidence="1">
        <name>Mg(2+)</name>
        <dbReference type="ChEBI" id="CHEBI:18420"/>
    </cofactor>
</comment>
<accession>A0A0W0EB63</accession>
<dbReference type="UniPathway" id="UPA00557">
    <property type="reaction ID" value="UER00614"/>
</dbReference>
<keyword evidence="12" id="KW-0460">Magnesium</keyword>
<dbReference type="VEuPathDB" id="FungiDB:GWK60_G03707"/>
<comment type="pathway">
    <text evidence="3">Phospholipid metabolism; CDP-diacylglycerol biosynthesis; CDP-diacylglycerol from sn-glycerol 3-phosphate: step 3/3.</text>
</comment>
<dbReference type="VEuPathDB" id="FungiDB:B1J91_G03861g"/>
<dbReference type="Pfam" id="PF09139">
    <property type="entry name" value="Tam41_Mmp37"/>
    <property type="match status" value="2"/>
</dbReference>
<dbReference type="AlphaFoldDB" id="A0A0W0EB63"/>
<keyword evidence="8" id="KW-0444">Lipid biosynthesis</keyword>
<keyword evidence="15" id="KW-0472">Membrane</keyword>
<sequence length="310" mass="35750">MCQFLLRDARRSLLRPLRRCYSSNFSNQAIEIESGLQRELDGILNSFDAPITYAFGYGSGVFKQVGYDSADKPQIDLILAVEDPVEFHSRNIKQNSHHYSSLKYFGPKVISRFQDVGAGIYFNPYANINGNEVKYGIVSMKRILNDLKNWESFYIAGRLQKPVKVLKTNPTIEHYNHLNLKAAATLAKHLISVKYPEKFDEFQFYKEITGLSYLGDIRYHLGAENPKKVENIVTKNFDKFRMYYKPIYEDVVVNNGYYLPPGFTLKNSLKKIQYRIQRTSLTQMLKGVATAGVTKSVKYAWAKRMKSRSK</sequence>
<evidence type="ECO:0000313" key="19">
    <source>
        <dbReference type="EMBL" id="KTB07587.1"/>
    </source>
</evidence>
<evidence type="ECO:0000256" key="12">
    <source>
        <dbReference type="ARBA" id="ARBA00022842"/>
    </source>
</evidence>
<dbReference type="VEuPathDB" id="FungiDB:GVI51_G03707"/>
<dbReference type="EMBL" id="LLZZ01000107">
    <property type="protein sequence ID" value="KTB07587.1"/>
    <property type="molecule type" value="Genomic_DNA"/>
</dbReference>
<dbReference type="PANTHER" id="PTHR13619:SF0">
    <property type="entry name" value="PHOSPHATIDATE CYTIDYLYLTRANSFERASE, MITOCHONDRIAL"/>
    <property type="match status" value="1"/>
</dbReference>
<dbReference type="GO" id="GO:0016024">
    <property type="term" value="P:CDP-diacylglycerol biosynthetic process"/>
    <property type="evidence" value="ECO:0007669"/>
    <property type="project" value="UniProtKB-UniPathway"/>
</dbReference>
<keyword evidence="11" id="KW-0999">Mitochondrion inner membrane</keyword>
<proteinExistence type="inferred from homology"/>
<evidence type="ECO:0000256" key="2">
    <source>
        <dbReference type="ARBA" id="ARBA00004443"/>
    </source>
</evidence>
<comment type="similarity">
    <text evidence="5">Belongs to the TAM41 family.</text>
</comment>
<gene>
    <name evidence="19" type="ORF">AO440_001645</name>
</gene>
<dbReference type="GO" id="GO:0005759">
    <property type="term" value="C:mitochondrial matrix"/>
    <property type="evidence" value="ECO:0007669"/>
    <property type="project" value="EnsemblFungi"/>
</dbReference>
<keyword evidence="13" id="KW-0443">Lipid metabolism</keyword>
<evidence type="ECO:0000256" key="18">
    <source>
        <dbReference type="ARBA" id="ARBA00029893"/>
    </source>
</evidence>
<evidence type="ECO:0000313" key="20">
    <source>
        <dbReference type="Proteomes" id="UP000054886"/>
    </source>
</evidence>
<dbReference type="VEuPathDB" id="FungiDB:CAGL0G03861g"/>
<evidence type="ECO:0000256" key="11">
    <source>
        <dbReference type="ARBA" id="ARBA00022792"/>
    </source>
</evidence>
<evidence type="ECO:0000256" key="6">
    <source>
        <dbReference type="ARBA" id="ARBA00012487"/>
    </source>
</evidence>
<evidence type="ECO:0000256" key="16">
    <source>
        <dbReference type="ARBA" id="ARBA00023209"/>
    </source>
</evidence>
<dbReference type="PIRSF" id="PIRSF028840">
    <property type="entry name" value="Mmp37"/>
    <property type="match status" value="1"/>
</dbReference>
<evidence type="ECO:0000256" key="4">
    <source>
        <dbReference type="ARBA" id="ARBA00005189"/>
    </source>
</evidence>
<dbReference type="GO" id="GO:0032049">
    <property type="term" value="P:cardiolipin biosynthetic process"/>
    <property type="evidence" value="ECO:0007669"/>
    <property type="project" value="EnsemblFungi"/>
</dbReference>
<keyword evidence="9 19" id="KW-0808">Transferase</keyword>
<keyword evidence="14" id="KW-0496">Mitochondrion</keyword>
<comment type="pathway">
    <text evidence="4">Lipid metabolism.</text>
</comment>
<comment type="subcellular location">
    <subcellularLocation>
        <location evidence="2">Mitochondrion inner membrane</location>
        <topology evidence="2">Peripheral membrane protein</topology>
        <orientation evidence="2">Matrix side</orientation>
    </subcellularLocation>
</comment>